<dbReference type="Pfam" id="PF01553">
    <property type="entry name" value="Acyltransferase"/>
    <property type="match status" value="1"/>
</dbReference>
<dbReference type="PANTHER" id="PTHR43272">
    <property type="entry name" value="LONG-CHAIN-FATTY-ACID--COA LIGASE"/>
    <property type="match status" value="1"/>
</dbReference>
<dbReference type="PROSITE" id="PS00455">
    <property type="entry name" value="AMP_BINDING"/>
    <property type="match status" value="1"/>
</dbReference>
<proteinExistence type="predicted"/>
<gene>
    <name evidence="3" type="ORF">MOX91_02815</name>
</gene>
<evidence type="ECO:0000313" key="3">
    <source>
        <dbReference type="EMBL" id="MDX8415111.1"/>
    </source>
</evidence>
<dbReference type="SUPFAM" id="SSF47336">
    <property type="entry name" value="ACP-like"/>
    <property type="match status" value="1"/>
</dbReference>
<sequence length="851" mass="95842">MKYTFLKDNNLPAFLGDDFEISYSSMYANVLEFSKRVPKERAHVAIYAENSPEWVCALYGAWLKHSTVVPVDATLPVAETAFILSDSETDFLFASKANLENAKAAVEKSGRAVEICVIEEVEKPLMNATLPNGWKIECEAEDLAFIVYTSGTTSNPKGVMLTFDNLQANIEAVSDEGYFHEKMRTLAMLPFQHILPLVGTVVGVLYVGGAIVFPKSLAPADIAGVLAKRKATMVISVPRFYELIHANIMEKVNKSIAVKSLFLLSKFAGSVKFARMLFASIHKRFGGKVSAWVCGGAALNREVNADLSALGFKICEGYGMTEAAPIIAFPRIGNIKIGSCGQPLPSNEVRIVDGEITVRGRSITKGYYRRPEENEASFNNGWLYTGDLGYFDDDGFLFITGRRKEIIVLPNGKKLNPIELEEQIKEKCPQLEEVGVLMYDDILQAVCRISDKMYAELGKEGAEDFVRENAILPYNRVNASYRRIIRFTVTTKEFPRTRIGKLKRFQLASFVESVKTELPIEQVFAPEPESKIYKDLKEFLAMQVSVTVLPDAHMEMDLGLDSLGKVALHGFIKENYNIDMQESDFEKYSSLRKVANFIEEEQKKKTEEKAVADSPKPRKPKAVAWSEILKNCTPPIIPKTYFFHAITLFAARIFFKFWYDIEIEGRENIKDGEPMIVAPNHQSLCDGFFFAKMFPRKKLYKFYFFAKMRAMMSSKFMKFYVRHSNIIVVDVKSNIKESVQKLAEILRKKNYVVMFPEGTRTRDGNVAEFKPMFAILAKEMGVRVVPMVISGAFEGLKARTSLPARGTKIKIKLLPPVSVEEGESYADFSNRVREIVIAEKAKIEGRELSSD</sequence>
<evidence type="ECO:0000313" key="4">
    <source>
        <dbReference type="Proteomes" id="UP001275932"/>
    </source>
</evidence>
<dbReference type="PROSITE" id="PS50075">
    <property type="entry name" value="CARRIER"/>
    <property type="match status" value="1"/>
</dbReference>
<dbReference type="RefSeq" id="WP_370396556.1">
    <property type="nucleotide sequence ID" value="NZ_JALBUT010000002.1"/>
</dbReference>
<dbReference type="InterPro" id="IPR000873">
    <property type="entry name" value="AMP-dep_synth/lig_dom"/>
</dbReference>
<dbReference type="Gene3D" id="1.10.1200.10">
    <property type="entry name" value="ACP-like"/>
    <property type="match status" value="1"/>
</dbReference>
<dbReference type="SUPFAM" id="SSF56801">
    <property type="entry name" value="Acetyl-CoA synthetase-like"/>
    <property type="match status" value="1"/>
</dbReference>
<dbReference type="InterPro" id="IPR036736">
    <property type="entry name" value="ACP-like_sf"/>
</dbReference>
<dbReference type="InterPro" id="IPR042099">
    <property type="entry name" value="ANL_N_sf"/>
</dbReference>
<dbReference type="Proteomes" id="UP001275932">
    <property type="component" value="Unassembled WGS sequence"/>
</dbReference>
<dbReference type="SUPFAM" id="SSF69593">
    <property type="entry name" value="Glycerol-3-phosphate (1)-acyltransferase"/>
    <property type="match status" value="1"/>
</dbReference>
<accession>A0ABU4WEX2</accession>
<dbReference type="PANTHER" id="PTHR43272:SF52">
    <property type="entry name" value="AMP-DEPENDENT SYNTHETASE_LIGASE DOMAIN-CONTAINING PROTEIN"/>
    <property type="match status" value="1"/>
</dbReference>
<dbReference type="InterPro" id="IPR009081">
    <property type="entry name" value="PP-bd_ACP"/>
</dbReference>
<dbReference type="SMART" id="SM00563">
    <property type="entry name" value="PlsC"/>
    <property type="match status" value="1"/>
</dbReference>
<evidence type="ECO:0000259" key="2">
    <source>
        <dbReference type="PROSITE" id="PS50075"/>
    </source>
</evidence>
<organism evidence="3 4">
    <name type="scientific">Intestinicryptomonas porci</name>
    <dbReference type="NCBI Taxonomy" id="2926320"/>
    <lineage>
        <taxon>Bacteria</taxon>
        <taxon>Pseudomonadati</taxon>
        <taxon>Verrucomicrobiota</taxon>
        <taxon>Opitutia</taxon>
        <taxon>Opitutales</taxon>
        <taxon>Intestinicryptomonaceae</taxon>
        <taxon>Intestinicryptomonas</taxon>
    </lineage>
</organism>
<dbReference type="Pfam" id="PF00501">
    <property type="entry name" value="AMP-binding"/>
    <property type="match status" value="1"/>
</dbReference>
<feature type="transmembrane region" description="Helical" evidence="1">
    <location>
        <begin position="194"/>
        <end position="213"/>
    </location>
</feature>
<dbReference type="InterPro" id="IPR020845">
    <property type="entry name" value="AMP-binding_CS"/>
</dbReference>
<keyword evidence="4" id="KW-1185">Reference proteome</keyword>
<dbReference type="CDD" id="cd07989">
    <property type="entry name" value="LPLAT_AGPAT-like"/>
    <property type="match status" value="1"/>
</dbReference>
<keyword evidence="1" id="KW-0812">Transmembrane</keyword>
<feature type="domain" description="Carrier" evidence="2">
    <location>
        <begin position="526"/>
        <end position="602"/>
    </location>
</feature>
<reference evidence="3 4" key="1">
    <citation type="submission" date="2022-03" db="EMBL/GenBank/DDBJ databases">
        <title>Novel taxa within the pig intestine.</title>
        <authorList>
            <person name="Wylensek D."/>
            <person name="Bishof K."/>
            <person name="Afrizal A."/>
            <person name="Clavel T."/>
        </authorList>
    </citation>
    <scope>NUCLEOTIDE SEQUENCE [LARGE SCALE GENOMIC DNA]</scope>
    <source>
        <strain evidence="3 4">CLA-KB-P66</strain>
    </source>
</reference>
<keyword evidence="1" id="KW-1133">Transmembrane helix</keyword>
<dbReference type="Gene3D" id="3.40.50.12780">
    <property type="entry name" value="N-terminal domain of ligase-like"/>
    <property type="match status" value="1"/>
</dbReference>
<evidence type="ECO:0000256" key="1">
    <source>
        <dbReference type="SAM" id="Phobius"/>
    </source>
</evidence>
<comment type="caution">
    <text evidence="3">The sequence shown here is derived from an EMBL/GenBank/DDBJ whole genome shotgun (WGS) entry which is preliminary data.</text>
</comment>
<keyword evidence="1" id="KW-0472">Membrane</keyword>
<dbReference type="EMBL" id="JALBUT010000002">
    <property type="protein sequence ID" value="MDX8415111.1"/>
    <property type="molecule type" value="Genomic_DNA"/>
</dbReference>
<name>A0ABU4WEX2_9BACT</name>
<dbReference type="InterPro" id="IPR002123">
    <property type="entry name" value="Plipid/glycerol_acylTrfase"/>
</dbReference>
<protein>
    <submittedName>
        <fullName evidence="3">AMP-binding protein</fullName>
    </submittedName>
</protein>